<dbReference type="Gene3D" id="3.40.50.300">
    <property type="entry name" value="P-loop containing nucleotide triphosphate hydrolases"/>
    <property type="match status" value="1"/>
</dbReference>
<dbReference type="Pfam" id="PF13558">
    <property type="entry name" value="SbcC_Walker_B"/>
    <property type="match status" value="1"/>
</dbReference>
<dbReference type="Gene3D" id="3.40.1140.10">
    <property type="match status" value="1"/>
</dbReference>
<dbReference type="InterPro" id="IPR027417">
    <property type="entry name" value="P-loop_NTPase"/>
</dbReference>
<gene>
    <name evidence="2" type="ORF">ABR189_17500</name>
</gene>
<evidence type="ECO:0000313" key="3">
    <source>
        <dbReference type="Proteomes" id="UP001549749"/>
    </source>
</evidence>
<organism evidence="2 3">
    <name type="scientific">Chitinophaga defluvii</name>
    <dbReference type="NCBI Taxonomy" id="3163343"/>
    <lineage>
        <taxon>Bacteria</taxon>
        <taxon>Pseudomonadati</taxon>
        <taxon>Bacteroidota</taxon>
        <taxon>Chitinophagia</taxon>
        <taxon>Chitinophagales</taxon>
        <taxon>Chitinophagaceae</taxon>
        <taxon>Chitinophaga</taxon>
    </lineage>
</organism>
<sequence length="1133" mass="132125">MQLSVFSTDSDKSGFRLQYMEVYNWGTFDDHVWQIKPEGETSLLTGANGSGKTTYVDALLTLMVPERKYRFYNQSSGSEKKGDRTEESYVLGGYGNIQTENSNATKSLYLRENREETYSILLACFANEAGQEITLFQVRYFSGSDMKRVYAVAHKSLHIENDFTPFDLSGNWRRRIDQQYNKGSRRQVEWFDGASRYAQRMVEVLGMQSMQALSLFNQTVGIKVLGNLDEFIRMHMLEPRNMEEQFQELKKHLATLLDAQRNIEKAEAQIALLQPLEQHYITYQQHGTELKVAQQELEVAAIWNSYTKYQMLGEALTNGTKALEELRARLQQVREKLSQLQEEERQTKNQIEQNKAGQRLQQLTKDLEDAQQQLHTAEAALTQFTEWCTTIHLEETLATDESAYNRIKKEADKANKRLAMETRNNEEDWYDAKSLLNKTKDETALVELELNMLLQSRNNIPGPLVHLRKELCNVLKLDTSELPFAGELMQVKTEELDWQPSMEKLLHGFALRLLVPEKHYKKVTRYVNTTNLRARLVYYHVGEIAMHQYAEEDTVWHKLEFHPEHKLSNWVSHQVIRMFDHSCVESERELARYDNAITIHGLIKNKDRHEKDDRPDRNDPSRYVLGWNNEKKKDALTAKRLRLITDAENGQEALERAENKKKRLGKQLVAVQHILDHNGFKTLNTLAIQREIHKIEEQINALKQSSNQLKALTEQLTGIQEQIAIQETERDSLLSKTGISENNLMYVEQQQQQLQPLVQQVTENDTLLLLEFQRRHDAELLNIALNNIDGIYQQIKSTIAQQVKQLEESLNKEGRELDRGINRVKNPPLETLQRFTDWAGDVHALPADREFVQEYIEWLEKLQTENLPKYRKDFERYLHETMVYKMGELNEELESWERKIKHSVVTLNQSLGGINFNRLPDTFIQLGIRAVADTTIKEFRANLLKALPQAADWQQNSFEDKALHFLQQVQPLINSLDESESYRSRVLDVRNWFEFWADEKYRTTQELKKTYRQMGQLSGGEKAQLTYTILCSAIAYQFGITREGQNSKSLRFIAVDESFSNQDEEKATYLMELCRQLHLQLLVVTPSDKIQIVQGFIAHVHLVQRVNNRHSVLYNMTVKEFQEKKEEQLVPLQ</sequence>
<feature type="coiled-coil region" evidence="1">
    <location>
        <begin position="640"/>
        <end position="729"/>
    </location>
</feature>
<dbReference type="SUPFAM" id="SSF52540">
    <property type="entry name" value="P-loop containing nucleoside triphosphate hydrolases"/>
    <property type="match status" value="1"/>
</dbReference>
<dbReference type="Proteomes" id="UP001549749">
    <property type="component" value="Unassembled WGS sequence"/>
</dbReference>
<evidence type="ECO:0000256" key="1">
    <source>
        <dbReference type="SAM" id="Coils"/>
    </source>
</evidence>
<dbReference type="EMBL" id="JBEXAC010000002">
    <property type="protein sequence ID" value="MET6999187.1"/>
    <property type="molecule type" value="Genomic_DNA"/>
</dbReference>
<accession>A0ABV2T959</accession>
<reference evidence="2 3" key="1">
    <citation type="submission" date="2024-06" db="EMBL/GenBank/DDBJ databases">
        <title>Chitinophaga defluvii sp. nov., isolated from municipal sewage.</title>
        <authorList>
            <person name="Zhang L."/>
        </authorList>
    </citation>
    <scope>NUCLEOTIDE SEQUENCE [LARGE SCALE GENOMIC DNA]</scope>
    <source>
        <strain evidence="2 3">H8</strain>
    </source>
</reference>
<keyword evidence="1" id="KW-0175">Coiled coil</keyword>
<dbReference type="Pfam" id="PF13555">
    <property type="entry name" value="AAA_29"/>
    <property type="match status" value="1"/>
</dbReference>
<keyword evidence="3" id="KW-1185">Reference proteome</keyword>
<evidence type="ECO:0000313" key="2">
    <source>
        <dbReference type="EMBL" id="MET6999187.1"/>
    </source>
</evidence>
<feature type="coiled-coil region" evidence="1">
    <location>
        <begin position="316"/>
        <end position="424"/>
    </location>
</feature>
<comment type="caution">
    <text evidence="2">The sequence shown here is derived from an EMBL/GenBank/DDBJ whole genome shotgun (WGS) entry which is preliminary data.</text>
</comment>
<dbReference type="CDD" id="cd00267">
    <property type="entry name" value="ABC_ATPase"/>
    <property type="match status" value="1"/>
</dbReference>
<dbReference type="RefSeq" id="WP_354661755.1">
    <property type="nucleotide sequence ID" value="NZ_JBEXAC010000002.1"/>
</dbReference>
<protein>
    <submittedName>
        <fullName evidence="2">SbcC/MukB-like Walker B domain-containing protein</fullName>
    </submittedName>
</protein>
<feature type="coiled-coil region" evidence="1">
    <location>
        <begin position="242"/>
        <end position="269"/>
    </location>
</feature>
<proteinExistence type="predicted"/>
<name>A0ABV2T959_9BACT</name>